<dbReference type="PANTHER" id="PTHR25465:SF32">
    <property type="entry name" value="BLOODTHIRSTY-RELATED GENE FAMILY, MEMBER 16 ISOFORM X1-RELATED"/>
    <property type="match status" value="1"/>
</dbReference>
<name>A0AAZ3QMP7_ONCTS</name>
<dbReference type="InterPro" id="IPR013083">
    <property type="entry name" value="Znf_RING/FYVE/PHD"/>
</dbReference>
<accession>A0AAZ3QMP7</accession>
<dbReference type="InterPro" id="IPR027370">
    <property type="entry name" value="Znf-RING_euk"/>
</dbReference>
<reference evidence="6" key="3">
    <citation type="submission" date="2025-09" db="UniProtKB">
        <authorList>
            <consortium name="Ensembl"/>
        </authorList>
    </citation>
    <scope>IDENTIFICATION</scope>
</reference>
<dbReference type="GO" id="GO:0008270">
    <property type="term" value="F:zinc ion binding"/>
    <property type="evidence" value="ECO:0007669"/>
    <property type="project" value="UniProtKB-KW"/>
</dbReference>
<evidence type="ECO:0000259" key="5">
    <source>
        <dbReference type="PROSITE" id="PS50089"/>
    </source>
</evidence>
<dbReference type="PANTHER" id="PTHR25465">
    <property type="entry name" value="B-BOX DOMAIN CONTAINING"/>
    <property type="match status" value="1"/>
</dbReference>
<dbReference type="InterPro" id="IPR051051">
    <property type="entry name" value="E3_ubiq-ligase_TRIM/RNF"/>
</dbReference>
<protein>
    <recommendedName>
        <fullName evidence="5">RING-type domain-containing protein</fullName>
    </recommendedName>
</protein>
<evidence type="ECO:0000256" key="4">
    <source>
        <dbReference type="PROSITE-ProRule" id="PRU00175"/>
    </source>
</evidence>
<dbReference type="Gene3D" id="4.10.830.40">
    <property type="match status" value="1"/>
</dbReference>
<dbReference type="InterPro" id="IPR017907">
    <property type="entry name" value="Znf_RING_CS"/>
</dbReference>
<sequence length="219" mass="24659">MSSLNVDSSLLPEEQFLCSICLNVFTDPVTTPCGHTFCKACISGHWDNSEICQCLKCQKRFYVRPEVSTNSVIEGISMHIKRRKLDIPECLVAPWEVACDVCSTIKLKALKSCLVCLTSYCEIHLEPHQRVVNLKRHKLIDPVENLEDRMCKKHERGLELFCRTDQTCVCVLSPPFAAITAVSRLGYVSIGFAHRETDIFSHSSLQNSSSSVRLDGEHL</sequence>
<dbReference type="PROSITE" id="PS50089">
    <property type="entry name" value="ZF_RING_2"/>
    <property type="match status" value="1"/>
</dbReference>
<dbReference type="Gene3D" id="3.30.40.10">
    <property type="entry name" value="Zinc/RING finger domain, C3HC4 (zinc finger)"/>
    <property type="match status" value="1"/>
</dbReference>
<dbReference type="SUPFAM" id="SSF57850">
    <property type="entry name" value="RING/U-box"/>
    <property type="match status" value="1"/>
</dbReference>
<reference evidence="6" key="2">
    <citation type="submission" date="2025-08" db="UniProtKB">
        <authorList>
            <consortium name="Ensembl"/>
        </authorList>
    </citation>
    <scope>IDENTIFICATION</scope>
</reference>
<proteinExistence type="predicted"/>
<evidence type="ECO:0000313" key="7">
    <source>
        <dbReference type="Proteomes" id="UP000694402"/>
    </source>
</evidence>
<evidence type="ECO:0000256" key="2">
    <source>
        <dbReference type="ARBA" id="ARBA00022771"/>
    </source>
</evidence>
<dbReference type="Gene3D" id="3.30.160.60">
    <property type="entry name" value="Classic Zinc Finger"/>
    <property type="match status" value="1"/>
</dbReference>
<gene>
    <name evidence="6" type="primary">TAFA3</name>
</gene>
<evidence type="ECO:0000313" key="6">
    <source>
        <dbReference type="Ensembl" id="ENSOTSP00005129858.1"/>
    </source>
</evidence>
<dbReference type="AlphaFoldDB" id="A0AAZ3QMP7"/>
<reference evidence="7" key="1">
    <citation type="journal article" date="2018" name="PLoS ONE">
        <title>Chinook salmon (Oncorhynchus tshawytscha) genome and transcriptome.</title>
        <authorList>
            <person name="Christensen K.A."/>
            <person name="Leong J.S."/>
            <person name="Sakhrani D."/>
            <person name="Biagi C.A."/>
            <person name="Minkley D.R."/>
            <person name="Withler R.E."/>
            <person name="Rondeau E.B."/>
            <person name="Koop B.F."/>
            <person name="Devlin R.H."/>
        </authorList>
    </citation>
    <scope>NUCLEOTIDE SEQUENCE [LARGE SCALE GENOMIC DNA]</scope>
</reference>
<keyword evidence="1" id="KW-0479">Metal-binding</keyword>
<dbReference type="Ensembl" id="ENSOTST00005146995.1">
    <property type="protein sequence ID" value="ENSOTSP00005129858.1"/>
    <property type="gene ID" value="ENSOTSG00005075105.1"/>
</dbReference>
<evidence type="ECO:0000256" key="1">
    <source>
        <dbReference type="ARBA" id="ARBA00022723"/>
    </source>
</evidence>
<organism evidence="6 7">
    <name type="scientific">Oncorhynchus tshawytscha</name>
    <name type="common">Chinook salmon</name>
    <name type="synonym">Salmo tshawytscha</name>
    <dbReference type="NCBI Taxonomy" id="74940"/>
    <lineage>
        <taxon>Eukaryota</taxon>
        <taxon>Metazoa</taxon>
        <taxon>Chordata</taxon>
        <taxon>Craniata</taxon>
        <taxon>Vertebrata</taxon>
        <taxon>Euteleostomi</taxon>
        <taxon>Actinopterygii</taxon>
        <taxon>Neopterygii</taxon>
        <taxon>Teleostei</taxon>
        <taxon>Protacanthopterygii</taxon>
        <taxon>Salmoniformes</taxon>
        <taxon>Salmonidae</taxon>
        <taxon>Salmoninae</taxon>
        <taxon>Oncorhynchus</taxon>
    </lineage>
</organism>
<keyword evidence="3" id="KW-0862">Zinc</keyword>
<dbReference type="PROSITE" id="PS00518">
    <property type="entry name" value="ZF_RING_1"/>
    <property type="match status" value="1"/>
</dbReference>
<dbReference type="Proteomes" id="UP000694402">
    <property type="component" value="Unassembled WGS sequence"/>
</dbReference>
<keyword evidence="7" id="KW-1185">Reference proteome</keyword>
<dbReference type="SUPFAM" id="SSF57845">
    <property type="entry name" value="B-box zinc-binding domain"/>
    <property type="match status" value="1"/>
</dbReference>
<evidence type="ECO:0000256" key="3">
    <source>
        <dbReference type="ARBA" id="ARBA00022833"/>
    </source>
</evidence>
<dbReference type="SMART" id="SM00184">
    <property type="entry name" value="RING"/>
    <property type="match status" value="1"/>
</dbReference>
<dbReference type="Pfam" id="PF13445">
    <property type="entry name" value="zf-RING_UBOX"/>
    <property type="match status" value="1"/>
</dbReference>
<keyword evidence="2 4" id="KW-0863">Zinc-finger</keyword>
<dbReference type="GeneTree" id="ENSGT01040000240385"/>
<dbReference type="InterPro" id="IPR001841">
    <property type="entry name" value="Znf_RING"/>
</dbReference>
<feature type="domain" description="RING-type" evidence="5">
    <location>
        <begin position="18"/>
        <end position="58"/>
    </location>
</feature>